<feature type="signal peptide" evidence="2">
    <location>
        <begin position="1"/>
        <end position="39"/>
    </location>
</feature>
<dbReference type="EMBL" id="JARUXG010000003">
    <property type="protein sequence ID" value="MDG6780634.1"/>
    <property type="molecule type" value="Genomic_DNA"/>
</dbReference>
<keyword evidence="2" id="KW-0732">Signal</keyword>
<reference evidence="3" key="1">
    <citation type="submission" date="2023-04" db="EMBL/GenBank/DDBJ databases">
        <title>Characterization and analysis of the complete genome of Gordonia rubripertincta 112, the degrader of aromatic and aliphatic compounds.</title>
        <authorList>
            <person name="Frantsuzova E."/>
            <person name="Bogun A."/>
            <person name="Delegan Y."/>
        </authorList>
    </citation>
    <scope>NUCLEOTIDE SEQUENCE</scope>
    <source>
        <strain evidence="3">112</strain>
    </source>
</reference>
<evidence type="ECO:0000313" key="3">
    <source>
        <dbReference type="EMBL" id="MDG6780634.1"/>
    </source>
</evidence>
<evidence type="ECO:0000256" key="2">
    <source>
        <dbReference type="SAM" id="SignalP"/>
    </source>
</evidence>
<organism evidence="3">
    <name type="scientific">Gordonia rubripertincta</name>
    <name type="common">Rhodococcus corallinus</name>
    <dbReference type="NCBI Taxonomy" id="36822"/>
    <lineage>
        <taxon>Bacteria</taxon>
        <taxon>Bacillati</taxon>
        <taxon>Actinomycetota</taxon>
        <taxon>Actinomycetes</taxon>
        <taxon>Mycobacteriales</taxon>
        <taxon>Gordoniaceae</taxon>
        <taxon>Gordonia</taxon>
    </lineage>
</organism>
<proteinExistence type="predicted"/>
<name>A0AAW6RBH9_GORRU</name>
<sequence>MNRNRWRSGKPMKRNLIRATTVGAALGVAGLIAPAGANAAPVDENNCAKVSTPGNPAGWGNDFSDEQGQAGKHSDVDVNDDDGSLQFVTTDATPRQASYHAAGRLPLADVAKKPLTFHKSEGQANWQIRVTGAETGSGDGFATLVWSAPDGKTKADATESDQWWATRDLPGIPRAQTATLDELVAAAGNKTVVDHYGISSQPTNKAGTVNVDNVSFNGCTTNFTATDVGGGFGSLENLFP</sequence>
<gene>
    <name evidence="3" type="ORF">QBL07_07270</name>
</gene>
<protein>
    <recommendedName>
        <fullName evidence="4">Secreted protein</fullName>
    </recommendedName>
</protein>
<feature type="region of interest" description="Disordered" evidence="1">
    <location>
        <begin position="48"/>
        <end position="81"/>
    </location>
</feature>
<feature type="chain" id="PRO_5043700740" description="Secreted protein" evidence="2">
    <location>
        <begin position="40"/>
        <end position="240"/>
    </location>
</feature>
<evidence type="ECO:0008006" key="4">
    <source>
        <dbReference type="Google" id="ProtNLM"/>
    </source>
</evidence>
<comment type="caution">
    <text evidence="3">The sequence shown here is derived from an EMBL/GenBank/DDBJ whole genome shotgun (WGS) entry which is preliminary data.</text>
</comment>
<evidence type="ECO:0000256" key="1">
    <source>
        <dbReference type="SAM" id="MobiDB-lite"/>
    </source>
</evidence>
<dbReference type="AlphaFoldDB" id="A0AAW6RBH9"/>
<accession>A0AAW6RBH9</accession>